<dbReference type="Proteomes" id="UP000270626">
    <property type="component" value="Unassembled WGS sequence"/>
</dbReference>
<keyword evidence="2" id="KW-1185">Reference proteome</keyword>
<evidence type="ECO:0008006" key="3">
    <source>
        <dbReference type="Google" id="ProtNLM"/>
    </source>
</evidence>
<name>A0A495WDQ1_9RHOO</name>
<dbReference type="OrthoDB" id="5297707at2"/>
<dbReference type="EMBL" id="RBXP01000013">
    <property type="protein sequence ID" value="RKT59350.1"/>
    <property type="molecule type" value="Genomic_DNA"/>
</dbReference>
<comment type="caution">
    <text evidence="1">The sequence shown here is derived from an EMBL/GenBank/DDBJ whole genome shotgun (WGS) entry which is preliminary data.</text>
</comment>
<protein>
    <recommendedName>
        <fullName evidence="3">Molecular chaperone</fullName>
    </recommendedName>
</protein>
<dbReference type="RefSeq" id="WP_121457599.1">
    <property type="nucleotide sequence ID" value="NZ_RBXP01000013.1"/>
</dbReference>
<accession>A0A495WDQ1</accession>
<proteinExistence type="predicted"/>
<evidence type="ECO:0000313" key="1">
    <source>
        <dbReference type="EMBL" id="RKT59350.1"/>
    </source>
</evidence>
<dbReference type="AlphaFoldDB" id="A0A495WDQ1"/>
<sequence>MSKSSQNNNSAQNEGSIKSILEWLALAHGRSSAEDTEELLRQVLYLREAAVSTSQRVKLLDLLYAHAEEIVRSELPRLNELSLPISRKTRQRVRLLLELLETLTQDYFNTLAVLYDPDTQAAGSTPQISLRRAMLSIAWQIHIHHLIASPPRPGLWQQLHSAFRTARRLGLESAEGPRQSASIERLYGNILLTAIAQPASFSSDELEFINTLVEGSPCQLAFSPTPAGPAASAFWIDLDRDFPAHAQVRRSPGDDIQPLYFSCAGIAAHVAGLRQALGSGSTPESLGLPEFAGSRAGIGVLRRLEKLWGQPAKRKFSRRRQSYRARLCAGLGTLCHLLRHPDEATDLSEWMVTNESPDGFALMHMAGNTTQLRVGDIVAIQPQDEHIARDAHWHVCIVRWAISENPEHIEVGLQLLASRAVVAQVAQPYNLGAGKVAALILPETPPLRSSQSLVVPPGLLGENSRRIVLLVEQDNLAIREVRTTGIDEQTSSVEIFSMRPDEE</sequence>
<organism evidence="1 2">
    <name type="scientific">Azonexus fungiphilus</name>
    <dbReference type="NCBI Taxonomy" id="146940"/>
    <lineage>
        <taxon>Bacteria</taxon>
        <taxon>Pseudomonadati</taxon>
        <taxon>Pseudomonadota</taxon>
        <taxon>Betaproteobacteria</taxon>
        <taxon>Rhodocyclales</taxon>
        <taxon>Azonexaceae</taxon>
        <taxon>Azonexus</taxon>
    </lineage>
</organism>
<reference evidence="1 2" key="1">
    <citation type="submission" date="2018-10" db="EMBL/GenBank/DDBJ databases">
        <title>Genomic Encyclopedia of Type Strains, Phase IV (KMG-IV): sequencing the most valuable type-strain genomes for metagenomic binning, comparative biology and taxonomic classification.</title>
        <authorList>
            <person name="Goeker M."/>
        </authorList>
    </citation>
    <scope>NUCLEOTIDE SEQUENCE [LARGE SCALE GENOMIC DNA]</scope>
    <source>
        <strain evidence="1 2">DSM 23841</strain>
    </source>
</reference>
<evidence type="ECO:0000313" key="2">
    <source>
        <dbReference type="Proteomes" id="UP000270626"/>
    </source>
</evidence>
<gene>
    <name evidence="1" type="ORF">DFR40_1234</name>
</gene>